<evidence type="ECO:0008006" key="7">
    <source>
        <dbReference type="Google" id="ProtNLM"/>
    </source>
</evidence>
<accession>A0A853A455</accession>
<feature type="domain" description="NTF2-like N-terminal transpeptidase" evidence="4">
    <location>
        <begin position="44"/>
        <end position="118"/>
    </location>
</feature>
<feature type="region of interest" description="Disordered" evidence="1">
    <location>
        <begin position="112"/>
        <end position="157"/>
    </location>
</feature>
<evidence type="ECO:0000313" key="5">
    <source>
        <dbReference type="EMBL" id="NYI07664.1"/>
    </source>
</evidence>
<dbReference type="PANTHER" id="PTHR30627:SF24">
    <property type="entry name" value="PENICILLIN-BINDING PROTEIN 4B"/>
    <property type="match status" value="1"/>
</dbReference>
<evidence type="ECO:0000256" key="2">
    <source>
        <dbReference type="SAM" id="SignalP"/>
    </source>
</evidence>
<feature type="chain" id="PRO_5032513106" description="Penicillin-binding protein" evidence="2">
    <location>
        <begin position="30"/>
        <end position="580"/>
    </location>
</feature>
<keyword evidence="2" id="KW-0732">Signal</keyword>
<keyword evidence="6" id="KW-1185">Reference proteome</keyword>
<feature type="signal peptide" evidence="2">
    <location>
        <begin position="1"/>
        <end position="29"/>
    </location>
</feature>
<comment type="caution">
    <text evidence="5">The sequence shown here is derived from an EMBL/GenBank/DDBJ whole genome shotgun (WGS) entry which is preliminary data.</text>
</comment>
<dbReference type="InterPro" id="IPR001460">
    <property type="entry name" value="PCN-bd_Tpept"/>
</dbReference>
<dbReference type="GO" id="GO:0005886">
    <property type="term" value="C:plasma membrane"/>
    <property type="evidence" value="ECO:0007669"/>
    <property type="project" value="TreeGrafter"/>
</dbReference>
<dbReference type="InterPro" id="IPR012338">
    <property type="entry name" value="Beta-lactam/transpept-like"/>
</dbReference>
<dbReference type="AlphaFoldDB" id="A0A853A455"/>
<evidence type="ECO:0000259" key="4">
    <source>
        <dbReference type="Pfam" id="PF05223"/>
    </source>
</evidence>
<dbReference type="Pfam" id="PF05223">
    <property type="entry name" value="MecA_N"/>
    <property type="match status" value="1"/>
</dbReference>
<reference evidence="5 6" key="1">
    <citation type="submission" date="2020-07" db="EMBL/GenBank/DDBJ databases">
        <title>Sequencing the genomes of 1000 actinobacteria strains.</title>
        <authorList>
            <person name="Klenk H.-P."/>
        </authorList>
    </citation>
    <scope>NUCLEOTIDE SEQUENCE [LARGE SCALE GENOMIC DNA]</scope>
    <source>
        <strain evidence="5 6">DSM 42178</strain>
    </source>
</reference>
<dbReference type="GO" id="GO:0046677">
    <property type="term" value="P:response to antibiotic"/>
    <property type="evidence" value="ECO:0007669"/>
    <property type="project" value="InterPro"/>
</dbReference>
<dbReference type="Gene3D" id="3.40.710.10">
    <property type="entry name" value="DD-peptidase/beta-lactamase superfamily"/>
    <property type="match status" value="1"/>
</dbReference>
<gene>
    <name evidence="5" type="ORF">FHU37_004693</name>
</gene>
<evidence type="ECO:0000256" key="1">
    <source>
        <dbReference type="SAM" id="MobiDB-lite"/>
    </source>
</evidence>
<dbReference type="Proteomes" id="UP000567795">
    <property type="component" value="Unassembled WGS sequence"/>
</dbReference>
<evidence type="ECO:0000313" key="6">
    <source>
        <dbReference type="Proteomes" id="UP000567795"/>
    </source>
</evidence>
<dbReference type="GO" id="GO:0071555">
    <property type="term" value="P:cell wall organization"/>
    <property type="evidence" value="ECO:0007669"/>
    <property type="project" value="TreeGrafter"/>
</dbReference>
<dbReference type="Pfam" id="PF00905">
    <property type="entry name" value="Transpeptidase"/>
    <property type="match status" value="1"/>
</dbReference>
<dbReference type="GO" id="GO:0008658">
    <property type="term" value="F:penicillin binding"/>
    <property type="evidence" value="ECO:0007669"/>
    <property type="project" value="InterPro"/>
</dbReference>
<evidence type="ECO:0000259" key="3">
    <source>
        <dbReference type="Pfam" id="PF00905"/>
    </source>
</evidence>
<dbReference type="EMBL" id="JACBZD010000002">
    <property type="protein sequence ID" value="NYI07664.1"/>
    <property type="molecule type" value="Genomic_DNA"/>
</dbReference>
<protein>
    <recommendedName>
        <fullName evidence="7">Penicillin-binding protein</fullName>
    </recommendedName>
</protein>
<dbReference type="InterPro" id="IPR050515">
    <property type="entry name" value="Beta-lactam/transpept"/>
</dbReference>
<name>A0A853A455_9ACTN</name>
<dbReference type="InterPro" id="IPR007887">
    <property type="entry name" value="MecA_N"/>
</dbReference>
<dbReference type="RefSeq" id="WP_246451244.1">
    <property type="nucleotide sequence ID" value="NZ_JACBZD010000002.1"/>
</dbReference>
<feature type="compositionally biased region" description="Low complexity" evidence="1">
    <location>
        <begin position="115"/>
        <end position="157"/>
    </location>
</feature>
<sequence>MSESRRVRRRARTRTLAVAVLIAASPQLAGCGLFGDGEDPADQARGVADEFLRTWSAGVPASAAAVTDNPTAAEQALTTTMENLGLPASSMESGEPVENEDGSFTVPFTVRMSFPTGPDAGAEAEADASASPSDGAADASTDAAASPSADASGAADAGEVVTWEYTSELTVVETDGGEGERQIVWDPTVIHPELTDSTVLRLSEEEAEPADVLDRDGQTFDGAAPALVGYDGSGGLTARYADQLAGRSATAVELADRASEETQETLFEISEATPGTPVQTTIDAEVQGAAEAALEDVEVNAALVALDATNGEVLAVANNPASGFNRALEGRYPPGSDFKVITAAALLQAGVTPSTPVECPRTVTVNGQSFENQDEFVLEDGSTFRDNFANSCNTGIISLRDRLSEDALTNTAAQFGIGAVWEVGAATFDGSVPVPGSPNELAANMIGQGTVEASPLVMASVAATVRSGAFHQPVVVPDAVENPHEVEPLDPTLAGQLRELMGAVVTEGSGEALRGLPGEVGAKTGTAEFGTENPPRTHAWMIGYQDDVAFAVLLEDGGSGGRDAGPVARAFLDELATARN</sequence>
<dbReference type="GO" id="GO:0071972">
    <property type="term" value="F:peptidoglycan L,D-transpeptidase activity"/>
    <property type="evidence" value="ECO:0007669"/>
    <property type="project" value="TreeGrafter"/>
</dbReference>
<proteinExistence type="predicted"/>
<dbReference type="PANTHER" id="PTHR30627">
    <property type="entry name" value="PEPTIDOGLYCAN D,D-TRANSPEPTIDASE"/>
    <property type="match status" value="1"/>
</dbReference>
<dbReference type="SUPFAM" id="SSF56601">
    <property type="entry name" value="beta-lactamase/transpeptidase-like"/>
    <property type="match status" value="1"/>
</dbReference>
<organism evidence="5 6">
    <name type="scientific">Allostreptomyces psammosilenae</name>
    <dbReference type="NCBI Taxonomy" id="1892865"/>
    <lineage>
        <taxon>Bacteria</taxon>
        <taxon>Bacillati</taxon>
        <taxon>Actinomycetota</taxon>
        <taxon>Actinomycetes</taxon>
        <taxon>Kitasatosporales</taxon>
        <taxon>Streptomycetaceae</taxon>
        <taxon>Allostreptomyces</taxon>
    </lineage>
</organism>
<feature type="domain" description="Penicillin-binding protein transpeptidase" evidence="3">
    <location>
        <begin position="302"/>
        <end position="572"/>
    </location>
</feature>